<dbReference type="AlphaFoldDB" id="A0A5C6F604"/>
<sequence length="136" mass="14667">MARRQSFHRFFLLGSNPKRSCFAGGRLLANLVLLAALVQVFPASVAFSNARVADNDSCAVAVDAHEMQSWVTQPIGPARVMLSESTDPEHSLGGLGSWTVASPSTPTLRLCEKQNSVGMACRPVLTLVDMNVRLQI</sequence>
<reference evidence="1 2" key="1">
    <citation type="submission" date="2019-02" db="EMBL/GenBank/DDBJ databases">
        <title>Deep-cultivation of Planctomycetes and their phenomic and genomic characterization uncovers novel biology.</title>
        <authorList>
            <person name="Wiegand S."/>
            <person name="Jogler M."/>
            <person name="Boedeker C."/>
            <person name="Pinto D."/>
            <person name="Vollmers J."/>
            <person name="Rivas-Marin E."/>
            <person name="Kohn T."/>
            <person name="Peeters S.H."/>
            <person name="Heuer A."/>
            <person name="Rast P."/>
            <person name="Oberbeckmann S."/>
            <person name="Bunk B."/>
            <person name="Jeske O."/>
            <person name="Meyerdierks A."/>
            <person name="Storesund J.E."/>
            <person name="Kallscheuer N."/>
            <person name="Luecker S."/>
            <person name="Lage O.M."/>
            <person name="Pohl T."/>
            <person name="Merkel B.J."/>
            <person name="Hornburger P."/>
            <person name="Mueller R.-W."/>
            <person name="Bruemmer F."/>
            <person name="Labrenz M."/>
            <person name="Spormann A.M."/>
            <person name="Op Den Camp H."/>
            <person name="Overmann J."/>
            <person name="Amann R."/>
            <person name="Jetten M.S.M."/>
            <person name="Mascher T."/>
            <person name="Medema M.H."/>
            <person name="Devos D.P."/>
            <person name="Kaster A.-K."/>
            <person name="Ovreas L."/>
            <person name="Rohde M."/>
            <person name="Galperin M.Y."/>
            <person name="Jogler C."/>
        </authorList>
    </citation>
    <scope>NUCLEOTIDE SEQUENCE [LARGE SCALE GENOMIC DNA]</scope>
    <source>
        <strain evidence="1 2">Poly51</strain>
    </source>
</reference>
<name>A0A5C6F604_9BACT</name>
<dbReference type="RefSeq" id="WP_146457910.1">
    <property type="nucleotide sequence ID" value="NZ_SJPW01000003.1"/>
</dbReference>
<evidence type="ECO:0000313" key="2">
    <source>
        <dbReference type="Proteomes" id="UP000318288"/>
    </source>
</evidence>
<proteinExistence type="predicted"/>
<dbReference type="Proteomes" id="UP000318288">
    <property type="component" value="Unassembled WGS sequence"/>
</dbReference>
<gene>
    <name evidence="1" type="ORF">Poly51_25820</name>
</gene>
<evidence type="ECO:0000313" key="1">
    <source>
        <dbReference type="EMBL" id="TWU56665.1"/>
    </source>
</evidence>
<accession>A0A5C6F604</accession>
<organism evidence="1 2">
    <name type="scientific">Rubripirellula tenax</name>
    <dbReference type="NCBI Taxonomy" id="2528015"/>
    <lineage>
        <taxon>Bacteria</taxon>
        <taxon>Pseudomonadati</taxon>
        <taxon>Planctomycetota</taxon>
        <taxon>Planctomycetia</taxon>
        <taxon>Pirellulales</taxon>
        <taxon>Pirellulaceae</taxon>
        <taxon>Rubripirellula</taxon>
    </lineage>
</organism>
<keyword evidence="2" id="KW-1185">Reference proteome</keyword>
<protein>
    <submittedName>
        <fullName evidence="1">Uncharacterized protein</fullName>
    </submittedName>
</protein>
<comment type="caution">
    <text evidence="1">The sequence shown here is derived from an EMBL/GenBank/DDBJ whole genome shotgun (WGS) entry which is preliminary data.</text>
</comment>
<dbReference type="EMBL" id="SJPW01000003">
    <property type="protein sequence ID" value="TWU56665.1"/>
    <property type="molecule type" value="Genomic_DNA"/>
</dbReference>